<reference evidence="1" key="1">
    <citation type="journal article" date="2020" name="Stud. Mycol.">
        <title>101 Dothideomycetes genomes: a test case for predicting lifestyles and emergence of pathogens.</title>
        <authorList>
            <person name="Haridas S."/>
            <person name="Albert R."/>
            <person name="Binder M."/>
            <person name="Bloem J."/>
            <person name="Labutti K."/>
            <person name="Salamov A."/>
            <person name="Andreopoulos B."/>
            <person name="Baker S."/>
            <person name="Barry K."/>
            <person name="Bills G."/>
            <person name="Bluhm B."/>
            <person name="Cannon C."/>
            <person name="Castanera R."/>
            <person name="Culley D."/>
            <person name="Daum C."/>
            <person name="Ezra D."/>
            <person name="Gonzalez J."/>
            <person name="Henrissat B."/>
            <person name="Kuo A."/>
            <person name="Liang C."/>
            <person name="Lipzen A."/>
            <person name="Lutzoni F."/>
            <person name="Magnuson J."/>
            <person name="Mondo S."/>
            <person name="Nolan M."/>
            <person name="Ohm R."/>
            <person name="Pangilinan J."/>
            <person name="Park H.-J."/>
            <person name="Ramirez L."/>
            <person name="Alfaro M."/>
            <person name="Sun H."/>
            <person name="Tritt A."/>
            <person name="Yoshinaga Y."/>
            <person name="Zwiers L.-H."/>
            <person name="Turgeon B."/>
            <person name="Goodwin S."/>
            <person name="Spatafora J."/>
            <person name="Crous P."/>
            <person name="Grigoriev I."/>
        </authorList>
    </citation>
    <scope>NUCLEOTIDE SEQUENCE</scope>
    <source>
        <strain evidence="1">CBS 130266</strain>
    </source>
</reference>
<dbReference type="OrthoDB" id="1708389at2759"/>
<evidence type="ECO:0000313" key="2">
    <source>
        <dbReference type="Proteomes" id="UP000800235"/>
    </source>
</evidence>
<protein>
    <submittedName>
        <fullName evidence="1">Uncharacterized protein</fullName>
    </submittedName>
</protein>
<organism evidence="1 2">
    <name type="scientific">Tothia fuscella</name>
    <dbReference type="NCBI Taxonomy" id="1048955"/>
    <lineage>
        <taxon>Eukaryota</taxon>
        <taxon>Fungi</taxon>
        <taxon>Dikarya</taxon>
        <taxon>Ascomycota</taxon>
        <taxon>Pezizomycotina</taxon>
        <taxon>Dothideomycetes</taxon>
        <taxon>Pleosporomycetidae</taxon>
        <taxon>Venturiales</taxon>
        <taxon>Cylindrosympodiaceae</taxon>
        <taxon>Tothia</taxon>
    </lineage>
</organism>
<sequence length="143" mass="15771">MGIGKIPVFFSNSLATTTDIDIYAASCTWNSMAGRMVISLNAFRFIYSFPRKEICSHPFVALDEICKNVGKSLGSNKQKETSLVSVLEDGVKVSLDRDEVPNIVIAFSGVKWEVLQPRNVQSEKGVVDGAKKKVKVKIGLVYR</sequence>
<comment type="caution">
    <text evidence="1">The sequence shown here is derived from an EMBL/GenBank/DDBJ whole genome shotgun (WGS) entry which is preliminary data.</text>
</comment>
<name>A0A9P4TTL2_9PEZI</name>
<keyword evidence="2" id="KW-1185">Reference proteome</keyword>
<gene>
    <name evidence="1" type="ORF">EJ08DRAFT_653910</name>
</gene>
<dbReference type="EMBL" id="MU007113">
    <property type="protein sequence ID" value="KAF2420142.1"/>
    <property type="molecule type" value="Genomic_DNA"/>
</dbReference>
<dbReference type="AlphaFoldDB" id="A0A9P4TTL2"/>
<accession>A0A9P4TTL2</accession>
<evidence type="ECO:0000313" key="1">
    <source>
        <dbReference type="EMBL" id="KAF2420142.1"/>
    </source>
</evidence>
<proteinExistence type="predicted"/>
<dbReference type="Proteomes" id="UP000800235">
    <property type="component" value="Unassembled WGS sequence"/>
</dbReference>